<feature type="compositionally biased region" description="Acidic residues" evidence="1">
    <location>
        <begin position="137"/>
        <end position="160"/>
    </location>
</feature>
<feature type="region of interest" description="Disordered" evidence="1">
    <location>
        <begin position="133"/>
        <end position="160"/>
    </location>
</feature>
<sequence length="160" mass="18033">MPPKRNVPDDPPDMPISLRMKYGVHTIFLLVDPLAPFSELTAELLSVLQDRYPDGLRSSLDDLPTALPEEGADYHIAYGVLKNPHDDSKGWKDLRIQGDETPVSKGLRNNDMVAFVVRDADEAEDTPVFVVHLPKFEEEEGDEDQDELAEGMDEDDDEER</sequence>
<organism evidence="2 3">
    <name type="scientific">Diaporthe ampelina</name>
    <dbReference type="NCBI Taxonomy" id="1214573"/>
    <lineage>
        <taxon>Eukaryota</taxon>
        <taxon>Fungi</taxon>
        <taxon>Dikarya</taxon>
        <taxon>Ascomycota</taxon>
        <taxon>Pezizomycotina</taxon>
        <taxon>Sordariomycetes</taxon>
        <taxon>Sordariomycetidae</taxon>
        <taxon>Diaporthales</taxon>
        <taxon>Diaporthaceae</taxon>
        <taxon>Diaporthe</taxon>
    </lineage>
</organism>
<accession>A0A0G2IFD9</accession>
<gene>
    <name evidence="2" type="ORF">UCDDA912_g01225</name>
</gene>
<dbReference type="Proteomes" id="UP000034680">
    <property type="component" value="Unassembled WGS sequence"/>
</dbReference>
<proteinExistence type="predicted"/>
<protein>
    <submittedName>
        <fullName evidence="2">Uncharacterized protein</fullName>
    </submittedName>
</protein>
<dbReference type="AlphaFoldDB" id="A0A0G2IFD9"/>
<keyword evidence="3" id="KW-1185">Reference proteome</keyword>
<reference evidence="2 3" key="1">
    <citation type="submission" date="2015-05" db="EMBL/GenBank/DDBJ databases">
        <title>Distinctive expansion of gene families associated with plant cell wall degradation and secondary metabolism in the genomes of grapevine trunk pathogens.</title>
        <authorList>
            <person name="Lawrence D.P."/>
            <person name="Travadon R."/>
            <person name="Rolshausen P.E."/>
            <person name="Baumgartner K."/>
        </authorList>
    </citation>
    <scope>NUCLEOTIDE SEQUENCE [LARGE SCALE GENOMIC DNA]</scope>
    <source>
        <strain evidence="2">DA912</strain>
    </source>
</reference>
<name>A0A0G2IFD9_9PEZI</name>
<reference evidence="2 3" key="2">
    <citation type="submission" date="2015-05" db="EMBL/GenBank/DDBJ databases">
        <authorList>
            <person name="Morales-Cruz A."/>
            <person name="Amrine K.C."/>
            <person name="Cantu D."/>
        </authorList>
    </citation>
    <scope>NUCLEOTIDE SEQUENCE [LARGE SCALE GENOMIC DNA]</scope>
    <source>
        <strain evidence="2">DA912</strain>
    </source>
</reference>
<dbReference type="EMBL" id="LCUC01000048">
    <property type="protein sequence ID" value="KKY38760.1"/>
    <property type="molecule type" value="Genomic_DNA"/>
</dbReference>
<evidence type="ECO:0000313" key="3">
    <source>
        <dbReference type="Proteomes" id="UP000034680"/>
    </source>
</evidence>
<comment type="caution">
    <text evidence="2">The sequence shown here is derived from an EMBL/GenBank/DDBJ whole genome shotgun (WGS) entry which is preliminary data.</text>
</comment>
<evidence type="ECO:0000313" key="2">
    <source>
        <dbReference type="EMBL" id="KKY38760.1"/>
    </source>
</evidence>
<evidence type="ECO:0000256" key="1">
    <source>
        <dbReference type="SAM" id="MobiDB-lite"/>
    </source>
</evidence>
<dbReference type="OrthoDB" id="5376498at2759"/>